<reference evidence="3" key="1">
    <citation type="journal article" date="2013" name="Genome Announc.">
        <title>Draft genome sequence of the ascomycete Phaeoacremonium aleophilum strain UCR-PA7, a causal agent of the esca disease complex in grapevines.</title>
        <authorList>
            <person name="Blanco-Ulate B."/>
            <person name="Rolshausen P."/>
            <person name="Cantu D."/>
        </authorList>
    </citation>
    <scope>NUCLEOTIDE SEQUENCE [LARGE SCALE GENOMIC DNA]</scope>
    <source>
        <strain evidence="3">UCR-PA7</strain>
    </source>
</reference>
<accession>R8BRF3</accession>
<feature type="region of interest" description="Disordered" evidence="1">
    <location>
        <begin position="148"/>
        <end position="168"/>
    </location>
</feature>
<dbReference type="AlphaFoldDB" id="R8BRF3"/>
<organism evidence="2 3">
    <name type="scientific">Phaeoacremonium minimum (strain UCR-PA7)</name>
    <name type="common">Esca disease fungus</name>
    <name type="synonym">Togninia minima</name>
    <dbReference type="NCBI Taxonomy" id="1286976"/>
    <lineage>
        <taxon>Eukaryota</taxon>
        <taxon>Fungi</taxon>
        <taxon>Dikarya</taxon>
        <taxon>Ascomycota</taxon>
        <taxon>Pezizomycotina</taxon>
        <taxon>Sordariomycetes</taxon>
        <taxon>Sordariomycetidae</taxon>
        <taxon>Togniniales</taxon>
        <taxon>Togniniaceae</taxon>
        <taxon>Phaeoacremonium</taxon>
    </lineage>
</organism>
<dbReference type="GeneID" id="19322931"/>
<dbReference type="Proteomes" id="UP000014074">
    <property type="component" value="Unassembled WGS sequence"/>
</dbReference>
<dbReference type="OrthoDB" id="5270560at2759"/>
<sequence>MRVNAEDYERRLPKLITTGVLSRKSSFAIGQPAKLFVCISDSSPLLTTRLPLSSAQQQQGTIGTGPTPTQVHIIASSADHFTGFPLLQDWARDAHEQRKRSFPAQNKDALHLTRAFYEAWHSAMPTESPASRQVLAFWNFVHQWTSQGSAFPSSSTGQPPPTSSYRGAGAGAGAVDLGAAFFDHWDKTATALDARNKLKVCPRCPKCRGIFLFAQSWSSLVSENIDPKQPLQKPSSHTQEFGSGSCAEHLGHLFCLDLCRSRGQGHGYGEAVVTAGGGVVAEEPMQVQGQGQGQGQVQTRNNERLEHSGGWNVVQHHRARGGQRGGAGWGQ</sequence>
<dbReference type="EMBL" id="KB932956">
    <property type="protein sequence ID" value="EOO01860.1"/>
    <property type="molecule type" value="Genomic_DNA"/>
</dbReference>
<evidence type="ECO:0000313" key="2">
    <source>
        <dbReference type="EMBL" id="EOO01860.1"/>
    </source>
</evidence>
<dbReference type="HOGENOM" id="CLU_839870_0_0_1"/>
<proteinExistence type="predicted"/>
<feature type="compositionally biased region" description="Gly residues" evidence="1">
    <location>
        <begin position="322"/>
        <end position="331"/>
    </location>
</feature>
<keyword evidence="3" id="KW-1185">Reference proteome</keyword>
<feature type="region of interest" description="Disordered" evidence="1">
    <location>
        <begin position="307"/>
        <end position="331"/>
    </location>
</feature>
<evidence type="ECO:0000313" key="3">
    <source>
        <dbReference type="Proteomes" id="UP000014074"/>
    </source>
</evidence>
<dbReference type="RefSeq" id="XP_007913431.1">
    <property type="nucleotide sequence ID" value="XM_007915240.1"/>
</dbReference>
<evidence type="ECO:0000256" key="1">
    <source>
        <dbReference type="SAM" id="MobiDB-lite"/>
    </source>
</evidence>
<name>R8BRF3_PHAM7</name>
<dbReference type="KEGG" id="tmn:UCRPA7_2660"/>
<gene>
    <name evidence="2" type="ORF">UCRPA7_2660</name>
</gene>
<protein>
    <submittedName>
        <fullName evidence="2">Uncharacterized protein</fullName>
    </submittedName>
</protein>